<proteinExistence type="predicted"/>
<evidence type="ECO:0000313" key="1">
    <source>
        <dbReference type="EMBL" id="CAB4584287.1"/>
    </source>
</evidence>
<dbReference type="AlphaFoldDB" id="A0A6J6F7L3"/>
<reference evidence="1" key="1">
    <citation type="submission" date="2020-05" db="EMBL/GenBank/DDBJ databases">
        <authorList>
            <person name="Chiriac C."/>
            <person name="Salcher M."/>
            <person name="Ghai R."/>
            <person name="Kavagutti S V."/>
        </authorList>
    </citation>
    <scope>NUCLEOTIDE SEQUENCE</scope>
</reference>
<gene>
    <name evidence="1" type="ORF">UFOPK1726_01124</name>
</gene>
<name>A0A6J6F7L3_9ZZZZ</name>
<protein>
    <submittedName>
        <fullName evidence="1">Unannotated protein</fullName>
    </submittedName>
</protein>
<sequence>MPNPINRNTAITKPKTIVTLPPLTAVKCAKPDPRIAAASSTDCPLVSPKTKPGTNAAPLGKVSGIACVSPVRTLLAMEYAQLADPINSGSVVIRIKQQLRELVTVEINFTGARNV</sequence>
<accession>A0A6J6F7L3</accession>
<dbReference type="EMBL" id="CAEZTT010000164">
    <property type="protein sequence ID" value="CAB4584287.1"/>
    <property type="molecule type" value="Genomic_DNA"/>
</dbReference>
<organism evidence="1">
    <name type="scientific">freshwater metagenome</name>
    <dbReference type="NCBI Taxonomy" id="449393"/>
    <lineage>
        <taxon>unclassified sequences</taxon>
        <taxon>metagenomes</taxon>
        <taxon>ecological metagenomes</taxon>
    </lineage>
</organism>